<dbReference type="Gene3D" id="1.10.260.40">
    <property type="entry name" value="lambda repressor-like DNA-binding domains"/>
    <property type="match status" value="1"/>
</dbReference>
<accession>A0ABN2LML3</accession>
<protein>
    <submittedName>
        <fullName evidence="5">LacI family DNA-binding transcriptional regulator</fullName>
    </submittedName>
</protein>
<dbReference type="GO" id="GO:0003677">
    <property type="term" value="F:DNA binding"/>
    <property type="evidence" value="ECO:0007669"/>
    <property type="project" value="UniProtKB-KW"/>
</dbReference>
<dbReference type="EMBL" id="BAAALT010000028">
    <property type="protein sequence ID" value="GAA1791039.1"/>
    <property type="molecule type" value="Genomic_DNA"/>
</dbReference>
<dbReference type="CDD" id="cd01392">
    <property type="entry name" value="HTH_LacI"/>
    <property type="match status" value="1"/>
</dbReference>
<dbReference type="InterPro" id="IPR010982">
    <property type="entry name" value="Lambda_DNA-bd_dom_sf"/>
</dbReference>
<evidence type="ECO:0000256" key="1">
    <source>
        <dbReference type="ARBA" id="ARBA00023015"/>
    </source>
</evidence>
<evidence type="ECO:0000256" key="2">
    <source>
        <dbReference type="ARBA" id="ARBA00023125"/>
    </source>
</evidence>
<dbReference type="SMART" id="SM00354">
    <property type="entry name" value="HTH_LACI"/>
    <property type="match status" value="1"/>
</dbReference>
<dbReference type="Gene3D" id="3.40.50.2300">
    <property type="match status" value="2"/>
</dbReference>
<evidence type="ECO:0000313" key="5">
    <source>
        <dbReference type="EMBL" id="GAA1791039.1"/>
    </source>
</evidence>
<gene>
    <name evidence="5" type="ORF">GCM10009682_11300</name>
</gene>
<evidence type="ECO:0000313" key="6">
    <source>
        <dbReference type="Proteomes" id="UP001500218"/>
    </source>
</evidence>
<dbReference type="Proteomes" id="UP001500218">
    <property type="component" value="Unassembled WGS sequence"/>
</dbReference>
<dbReference type="Pfam" id="PF13377">
    <property type="entry name" value="Peripla_BP_3"/>
    <property type="match status" value="1"/>
</dbReference>
<feature type="domain" description="HTH lacI-type" evidence="4">
    <location>
        <begin position="10"/>
        <end position="64"/>
    </location>
</feature>
<reference evidence="5 6" key="1">
    <citation type="journal article" date="2019" name="Int. J. Syst. Evol. Microbiol.">
        <title>The Global Catalogue of Microorganisms (GCM) 10K type strain sequencing project: providing services to taxonomists for standard genome sequencing and annotation.</title>
        <authorList>
            <consortium name="The Broad Institute Genomics Platform"/>
            <consortium name="The Broad Institute Genome Sequencing Center for Infectious Disease"/>
            <person name="Wu L."/>
            <person name="Ma J."/>
        </authorList>
    </citation>
    <scope>NUCLEOTIDE SEQUENCE [LARGE SCALE GENOMIC DNA]</scope>
    <source>
        <strain evidence="5 6">JCM 13250</strain>
    </source>
</reference>
<dbReference type="InterPro" id="IPR000843">
    <property type="entry name" value="HTH_LacI"/>
</dbReference>
<dbReference type="SUPFAM" id="SSF47413">
    <property type="entry name" value="lambda repressor-like DNA-binding domains"/>
    <property type="match status" value="1"/>
</dbReference>
<dbReference type="Pfam" id="PF00356">
    <property type="entry name" value="LacI"/>
    <property type="match status" value="1"/>
</dbReference>
<dbReference type="CDD" id="cd06267">
    <property type="entry name" value="PBP1_LacI_sugar_binding-like"/>
    <property type="match status" value="1"/>
</dbReference>
<dbReference type="PROSITE" id="PS50932">
    <property type="entry name" value="HTH_LACI_2"/>
    <property type="match status" value="1"/>
</dbReference>
<keyword evidence="3" id="KW-0804">Transcription</keyword>
<dbReference type="PANTHER" id="PTHR30146">
    <property type="entry name" value="LACI-RELATED TRANSCRIPTIONAL REPRESSOR"/>
    <property type="match status" value="1"/>
</dbReference>
<organism evidence="5 6">
    <name type="scientific">Luedemannella flava</name>
    <dbReference type="NCBI Taxonomy" id="349316"/>
    <lineage>
        <taxon>Bacteria</taxon>
        <taxon>Bacillati</taxon>
        <taxon>Actinomycetota</taxon>
        <taxon>Actinomycetes</taxon>
        <taxon>Micromonosporales</taxon>
        <taxon>Micromonosporaceae</taxon>
        <taxon>Luedemannella</taxon>
    </lineage>
</organism>
<dbReference type="SUPFAM" id="SSF53822">
    <property type="entry name" value="Periplasmic binding protein-like I"/>
    <property type="match status" value="1"/>
</dbReference>
<proteinExistence type="predicted"/>
<keyword evidence="6" id="KW-1185">Reference proteome</keyword>
<comment type="caution">
    <text evidence="5">The sequence shown here is derived from an EMBL/GenBank/DDBJ whole genome shotgun (WGS) entry which is preliminary data.</text>
</comment>
<dbReference type="InterPro" id="IPR028082">
    <property type="entry name" value="Peripla_BP_I"/>
</dbReference>
<evidence type="ECO:0000259" key="4">
    <source>
        <dbReference type="PROSITE" id="PS50932"/>
    </source>
</evidence>
<evidence type="ECO:0000256" key="3">
    <source>
        <dbReference type="ARBA" id="ARBA00023163"/>
    </source>
</evidence>
<keyword evidence="2 5" id="KW-0238">DNA-binding</keyword>
<name>A0ABN2LML3_9ACTN</name>
<sequence length="343" mass="36499">MDTAPSHRLPTLDEVAERAGVSRSVASRAINNEINVSPAKRDAVQRAVEELGYVPNRSARALATNRVGAVVLAVSTSHPGAFADAFFAQIIYGISSALERTDFTLTLVLAGSPEGSAKLKRIVRSRRADGIMLMNLHGGDPLAKLAEQTAMPVVFGGRPLGGEPRWYVDVDNRGGARLATEHLVDGGYRRIATITGPLSLDVAEARYCGFRDAMAVAGLSPDRVEHADFTEAGGAAAMTRLLRAHPDLDAVFAASDNMAAGALGVLRAHGRAVPDDVGVVGFDDLRIAQLTYPQLTTIHQPVQALGEEMTRMLLAIVDGARPTPLLLPTRLVVRGRVISTWCT</sequence>
<dbReference type="PANTHER" id="PTHR30146:SF109">
    <property type="entry name" value="HTH-TYPE TRANSCRIPTIONAL REGULATOR GALS"/>
    <property type="match status" value="1"/>
</dbReference>
<dbReference type="InterPro" id="IPR046335">
    <property type="entry name" value="LacI/GalR-like_sensor"/>
</dbReference>
<keyword evidence="1" id="KW-0805">Transcription regulation</keyword>